<proteinExistence type="predicted"/>
<dbReference type="GeneID" id="66108709"/>
<name>A0A9P8ARV4_9AGAR</name>
<organism evidence="2 3">
    <name type="scientific">Guyanagaster necrorhizus</name>
    <dbReference type="NCBI Taxonomy" id="856835"/>
    <lineage>
        <taxon>Eukaryota</taxon>
        <taxon>Fungi</taxon>
        <taxon>Dikarya</taxon>
        <taxon>Basidiomycota</taxon>
        <taxon>Agaricomycotina</taxon>
        <taxon>Agaricomycetes</taxon>
        <taxon>Agaricomycetidae</taxon>
        <taxon>Agaricales</taxon>
        <taxon>Marasmiineae</taxon>
        <taxon>Physalacriaceae</taxon>
        <taxon>Guyanagaster</taxon>
    </lineage>
</organism>
<evidence type="ECO:0000313" key="2">
    <source>
        <dbReference type="EMBL" id="KAG7445609.1"/>
    </source>
</evidence>
<protein>
    <recommendedName>
        <fullName evidence="1">DUF6699 domain-containing protein</fullName>
    </recommendedName>
</protein>
<dbReference type="Pfam" id="PF20415">
    <property type="entry name" value="DUF6699"/>
    <property type="match status" value="1"/>
</dbReference>
<dbReference type="OrthoDB" id="2970175at2759"/>
<sequence length="169" mass="20086">MSKFWVVMFNIIFDPVRNRPQLKRFNGDYYVEMKDEERTLTASSHSTLRKMNIRVKVDHPFIPWVVKVRRKEGIRCIDVFEAVYSCFNTTLTADEALRYQHYLKTEWCVAAFRFRCAKSPGITYVNEKQGRRRVDLLGERTFFGGLTHDGDDKWTLALESHRRFAPCYM</sequence>
<reference evidence="2" key="1">
    <citation type="submission" date="2020-11" db="EMBL/GenBank/DDBJ databases">
        <title>Adaptations for nitrogen fixation in a non-lichenized fungal sporocarp promotes dispersal by wood-feeding termites.</title>
        <authorList>
            <consortium name="DOE Joint Genome Institute"/>
            <person name="Koch R.A."/>
            <person name="Yoon G."/>
            <person name="Arayal U."/>
            <person name="Lail K."/>
            <person name="Amirebrahimi M."/>
            <person name="Labutti K."/>
            <person name="Lipzen A."/>
            <person name="Riley R."/>
            <person name="Barry K."/>
            <person name="Henrissat B."/>
            <person name="Grigoriev I.V."/>
            <person name="Herr J.R."/>
            <person name="Aime M.C."/>
        </authorList>
    </citation>
    <scope>NUCLEOTIDE SEQUENCE</scope>
    <source>
        <strain evidence="2">MCA 3950</strain>
    </source>
</reference>
<dbReference type="Proteomes" id="UP000812287">
    <property type="component" value="Unassembled WGS sequence"/>
</dbReference>
<dbReference type="RefSeq" id="XP_043039109.1">
    <property type="nucleotide sequence ID" value="XM_043186412.1"/>
</dbReference>
<evidence type="ECO:0000259" key="1">
    <source>
        <dbReference type="Pfam" id="PF20415"/>
    </source>
</evidence>
<evidence type="ECO:0000313" key="3">
    <source>
        <dbReference type="Proteomes" id="UP000812287"/>
    </source>
</evidence>
<keyword evidence="3" id="KW-1185">Reference proteome</keyword>
<dbReference type="EMBL" id="MU250536">
    <property type="protein sequence ID" value="KAG7445609.1"/>
    <property type="molecule type" value="Genomic_DNA"/>
</dbReference>
<comment type="caution">
    <text evidence="2">The sequence shown here is derived from an EMBL/GenBank/DDBJ whole genome shotgun (WGS) entry which is preliminary data.</text>
</comment>
<gene>
    <name evidence="2" type="ORF">BT62DRAFT_932757</name>
</gene>
<dbReference type="AlphaFoldDB" id="A0A9P8ARV4"/>
<dbReference type="InterPro" id="IPR046522">
    <property type="entry name" value="DUF6699"/>
</dbReference>
<feature type="domain" description="DUF6699" evidence="1">
    <location>
        <begin position="38"/>
        <end position="150"/>
    </location>
</feature>
<accession>A0A9P8ARV4</accession>